<reference evidence="11 12" key="3">
    <citation type="submission" date="2025-04" db="UniProtKB">
        <authorList>
            <consortium name="RefSeq"/>
        </authorList>
    </citation>
    <scope>IDENTIFICATION</scope>
    <source>
        <strain evidence="11 12">Nigerian</strain>
        <tissue evidence="11 12">Liver and blood</tissue>
    </source>
</reference>
<evidence type="ECO:0000313" key="10">
    <source>
        <dbReference type="Proteomes" id="UP000008143"/>
    </source>
</evidence>
<dbReference type="NCBIfam" id="TIGR00094">
    <property type="entry name" value="tRNA_TruD_broad"/>
    <property type="match status" value="1"/>
</dbReference>
<name>A0A803KK61_XENTR</name>
<dbReference type="Pfam" id="PF23943">
    <property type="entry name" value="PUS7L_N"/>
    <property type="match status" value="1"/>
</dbReference>
<evidence type="ECO:0000256" key="2">
    <source>
        <dbReference type="ARBA" id="ARBA00007953"/>
    </source>
</evidence>
<evidence type="ECO:0000313" key="9">
    <source>
        <dbReference type="Ensembl" id="ENSXETP00000014881"/>
    </source>
</evidence>
<reference evidence="9" key="2">
    <citation type="submission" date="2011-06" db="UniProtKB">
        <authorList>
            <consortium name="Ensembl"/>
        </authorList>
    </citation>
    <scope>IDENTIFICATION</scope>
</reference>
<dbReference type="GeneTree" id="ENSGT00530000063554"/>
<dbReference type="InterPro" id="IPR011760">
    <property type="entry name" value="PsdUridine_synth_TruD_insert"/>
</dbReference>
<dbReference type="InterPro" id="IPR042214">
    <property type="entry name" value="TruD_catalytic"/>
</dbReference>
<dbReference type="CTD" id="83448"/>
<dbReference type="InterPro" id="IPR056963">
    <property type="entry name" value="PUS7L_N"/>
</dbReference>
<evidence type="ECO:0000256" key="5">
    <source>
        <dbReference type="ARBA" id="ARBA00057241"/>
    </source>
</evidence>
<dbReference type="Gene3D" id="3.30.2350.20">
    <property type="entry name" value="TruD, catalytic domain"/>
    <property type="match status" value="2"/>
</dbReference>
<keyword evidence="3" id="KW-0507">mRNA processing</keyword>
<comment type="function">
    <text evidence="5">Pseudouridine synthase that catalyzes pseudouridylation of mRNAs.</text>
</comment>
<sequence length="694" mass="78678">METESLSPTVFGSLCYVSDHRGFFGTIKNSSADFVVTEIDVSGQLVTEVQARHEKSTEKSERNGAQDIIRKQRINPKDAERKGTTCEFTEFATDISGTGGSQVQTSDIVEDDCELDPCCLLYPVLDVHVQESLNQFACTVRSVWRSSVTANDLSELSLGLYPEKDERALIHSAVRQTFPFLVTFTKSSELFVKPNLDYQELCQLTSEKEADAFFKFLDAKLENSRFTFNPDDCKEHRTAVHHFISKKFGKLVETKSFSEKDISGLLRVCITVRFREKIGSSRKRNRTEDTEKQDVYTGFTLQKDNLETLEAISYLSCILGVLPSDFSYAGIKDKKAITYQAMVVKKVTPERLKQIDAMSEKKGMKIKNIHPVNKHLQLGHLSGNHFNIIVRDIQNHSDDLSVYVQERIEEAVYNIKTKGFLNYYGPQRFGKGQNCQSHDIGLALLKEEMERAVTLLLTPDSCEDPVNNAKQYFIETVDAKGTLALMPHYKIRERMVLRAINRYGMNNEGCVRAWLSLPHSSRIFYIHAFCSKVWNEAASYRFTLYGTKVVQGDLVDCNESANENSLVHIVTAEEEESSAYTIDQVVLPMPGYSIKYPTNKIGQWYSETLAKAGLQSCAFRVSSLQLNVPGCYRHILKYPHDLFYKLTFEDQAKGTENKIADAGVSLKPVFVVEFDLDSSCYATVCLREMMKCNF</sequence>
<dbReference type="FunFam" id="3.30.2350.20:FF:000005">
    <property type="entry name" value="pseudouridylate synthase 7 homolog-like protein"/>
    <property type="match status" value="1"/>
</dbReference>
<evidence type="ECO:0000313" key="14">
    <source>
        <dbReference type="Xenbase" id="XB-GENE-999746"/>
    </source>
</evidence>
<evidence type="ECO:0000313" key="12">
    <source>
        <dbReference type="RefSeq" id="XP_012813962.2"/>
    </source>
</evidence>
<dbReference type="PROSITE" id="PS50984">
    <property type="entry name" value="TRUD"/>
    <property type="match status" value="1"/>
</dbReference>
<dbReference type="GO" id="GO:0006397">
    <property type="term" value="P:mRNA processing"/>
    <property type="evidence" value="ECO:0007669"/>
    <property type="project" value="UniProtKB-KW"/>
</dbReference>
<dbReference type="RefSeq" id="XP_012813960.2">
    <property type="nucleotide sequence ID" value="XM_012958506.3"/>
</dbReference>
<evidence type="ECO:0000313" key="13">
    <source>
        <dbReference type="RefSeq" id="XP_012813963.2"/>
    </source>
</evidence>
<dbReference type="GO" id="GO:0003723">
    <property type="term" value="F:RNA binding"/>
    <property type="evidence" value="ECO:0007669"/>
    <property type="project" value="InterPro"/>
</dbReference>
<dbReference type="Xenbase" id="XB-GENE-999746">
    <property type="gene designation" value="pus7l"/>
</dbReference>
<evidence type="ECO:0000313" key="11">
    <source>
        <dbReference type="RefSeq" id="XP_012813960.2"/>
    </source>
</evidence>
<comment type="similarity">
    <text evidence="2">Belongs to the pseudouridine synthase TruD family.</text>
</comment>
<feature type="domain" description="TRUD" evidence="8">
    <location>
        <begin position="419"/>
        <end position="638"/>
    </location>
</feature>
<evidence type="ECO:0000256" key="6">
    <source>
        <dbReference type="ARBA" id="ARBA00067866"/>
    </source>
</evidence>
<dbReference type="Pfam" id="PF25094">
    <property type="entry name" value="R3H_PUS7L"/>
    <property type="match status" value="1"/>
</dbReference>
<dbReference type="InterPro" id="IPR056961">
    <property type="entry name" value="R3H_PUS7L"/>
</dbReference>
<dbReference type="PANTHER" id="PTHR13326:SF21">
    <property type="entry name" value="PSEUDOURIDYLATE SYNTHASE PUS7L"/>
    <property type="match status" value="1"/>
</dbReference>
<dbReference type="InterPro" id="IPR020103">
    <property type="entry name" value="PsdUridine_synth_cat_dom_sf"/>
</dbReference>
<dbReference type="Proteomes" id="UP000008143">
    <property type="component" value="Chromosome 3"/>
</dbReference>
<dbReference type="RefSeq" id="XP_012813963.2">
    <property type="nucleotide sequence ID" value="XM_012958509.2"/>
</dbReference>
<reference evidence="9" key="1">
    <citation type="journal article" date="2010" name="Science">
        <title>The genome of the Western clawed frog Xenopus tropicalis.</title>
        <authorList>
            <person name="Hellsten U."/>
            <person name="Harland R.M."/>
            <person name="Gilchrist M.J."/>
            <person name="Hendrix D."/>
            <person name="Jurka J."/>
            <person name="Kapitonov V."/>
            <person name="Ovcharenko I."/>
            <person name="Putnam N.H."/>
            <person name="Shu S."/>
            <person name="Taher L."/>
            <person name="Blitz I.L."/>
            <person name="Blumberg B."/>
            <person name="Dichmann D.S."/>
            <person name="Dubchak I."/>
            <person name="Amaya E."/>
            <person name="Detter J.C."/>
            <person name="Fletcher R."/>
            <person name="Gerhard D.S."/>
            <person name="Goodstein D."/>
            <person name="Graves T."/>
            <person name="Grigoriev I.V."/>
            <person name="Grimwood J."/>
            <person name="Kawashima T."/>
            <person name="Lindquist E."/>
            <person name="Lucas S.M."/>
            <person name="Mead P.E."/>
            <person name="Mitros T."/>
            <person name="Ogino H."/>
            <person name="Ohta Y."/>
            <person name="Poliakov A.V."/>
            <person name="Pollet N."/>
            <person name="Robert J."/>
            <person name="Salamov A."/>
            <person name="Sater A.K."/>
            <person name="Schmutz J."/>
            <person name="Terry A."/>
            <person name="Vize P.D."/>
            <person name="Warren W.C."/>
            <person name="Wells D."/>
            <person name="Wills A."/>
            <person name="Wilson R.K."/>
            <person name="Zimmerman L.B."/>
            <person name="Zorn A.M."/>
            <person name="Grainger R."/>
            <person name="Grammer T."/>
            <person name="Khokha M.K."/>
            <person name="Richardson P.M."/>
            <person name="Rokhsar D.S."/>
        </authorList>
    </citation>
    <scope>NUCLEOTIDE SEQUENCE [LARGE SCALE GENOMIC DNA]</scope>
    <source>
        <strain evidence="9">Nigerian</strain>
    </source>
</reference>
<dbReference type="Pfam" id="PF01142">
    <property type="entry name" value="TruD"/>
    <property type="match status" value="1"/>
</dbReference>
<dbReference type="PANTHER" id="PTHR13326">
    <property type="entry name" value="TRNA PSEUDOURIDINE SYNTHASE D"/>
    <property type="match status" value="1"/>
</dbReference>
<dbReference type="PIRSF" id="PIRSF037016">
    <property type="entry name" value="Pseudouridin_synth_euk_prd"/>
    <property type="match status" value="1"/>
</dbReference>
<evidence type="ECO:0000256" key="3">
    <source>
        <dbReference type="ARBA" id="ARBA00022664"/>
    </source>
</evidence>
<dbReference type="Ensembl" id="ENSXETT00000014881">
    <property type="protein sequence ID" value="ENSXETP00000014881"/>
    <property type="gene ID" value="ENSXETG00000006809"/>
</dbReference>
<dbReference type="CDD" id="cd02576">
    <property type="entry name" value="PseudoU_synth_ScPUS7"/>
    <property type="match status" value="1"/>
</dbReference>
<comment type="catalytic activity">
    <reaction evidence="1">
        <text>a uridine in mRNA = a pseudouridine in mRNA</text>
        <dbReference type="Rhea" id="RHEA:56644"/>
        <dbReference type="Rhea" id="RHEA-COMP:14658"/>
        <dbReference type="Rhea" id="RHEA-COMP:14659"/>
        <dbReference type="ChEBI" id="CHEBI:65314"/>
        <dbReference type="ChEBI" id="CHEBI:65315"/>
    </reaction>
</comment>
<dbReference type="AGR" id="Xenbase:XB-GENE-999746"/>
<dbReference type="GO" id="GO:0005634">
    <property type="term" value="C:nucleus"/>
    <property type="evidence" value="ECO:0000318"/>
    <property type="project" value="GO_Central"/>
</dbReference>
<dbReference type="RefSeq" id="XP_012813962.2">
    <property type="nucleotide sequence ID" value="XM_012958508.3"/>
</dbReference>
<evidence type="ECO:0000256" key="4">
    <source>
        <dbReference type="ARBA" id="ARBA00023235"/>
    </source>
</evidence>
<dbReference type="Bgee" id="ENSXETG00000006809">
    <property type="expression patterns" value="Expressed in ovary and 14 other cell types or tissues"/>
</dbReference>
<organism evidence="9">
    <name type="scientific">Xenopus tropicalis</name>
    <name type="common">Western clawed frog</name>
    <name type="synonym">Silurana tropicalis</name>
    <dbReference type="NCBI Taxonomy" id="8364"/>
    <lineage>
        <taxon>Eukaryota</taxon>
        <taxon>Metazoa</taxon>
        <taxon>Chordata</taxon>
        <taxon>Craniata</taxon>
        <taxon>Vertebrata</taxon>
        <taxon>Euteleostomi</taxon>
        <taxon>Amphibia</taxon>
        <taxon>Batrachia</taxon>
        <taxon>Anura</taxon>
        <taxon>Pipoidea</taxon>
        <taxon>Pipidae</taxon>
        <taxon>Xenopodinae</taxon>
        <taxon>Xenopus</taxon>
        <taxon>Silurana</taxon>
    </lineage>
</organism>
<protein>
    <recommendedName>
        <fullName evidence="6">Pseudouridylate synthase PUS7L</fullName>
    </recommendedName>
    <alternativeName>
        <fullName evidence="7">Pseudouridylate synthase 7 homolog-like protein</fullName>
    </alternativeName>
</protein>
<dbReference type="InterPro" id="IPR001656">
    <property type="entry name" value="PsdUridine_synth_TruD"/>
</dbReference>
<dbReference type="SUPFAM" id="SSF55120">
    <property type="entry name" value="Pseudouridine synthase"/>
    <property type="match status" value="1"/>
</dbReference>
<dbReference type="GO" id="GO:0001522">
    <property type="term" value="P:pseudouridine synthesis"/>
    <property type="evidence" value="ECO:0000318"/>
    <property type="project" value="GO_Central"/>
</dbReference>
<accession>A0A803KK61</accession>
<dbReference type="AlphaFoldDB" id="A0A803KK61"/>
<dbReference type="GO" id="GO:0009982">
    <property type="term" value="F:pseudouridine synthase activity"/>
    <property type="evidence" value="ECO:0000318"/>
    <property type="project" value="GO_Central"/>
</dbReference>
<gene>
    <name evidence="9 11 12 13 14" type="primary">pus7l</name>
</gene>
<evidence type="ECO:0000259" key="8">
    <source>
        <dbReference type="PROSITE" id="PS50984"/>
    </source>
</evidence>
<proteinExistence type="inferred from homology"/>
<evidence type="ECO:0000256" key="1">
    <source>
        <dbReference type="ARBA" id="ARBA00001166"/>
    </source>
</evidence>
<keyword evidence="10" id="KW-1185">Reference proteome</keyword>
<evidence type="ECO:0000256" key="7">
    <source>
        <dbReference type="ARBA" id="ARBA00079696"/>
    </source>
</evidence>
<dbReference type="GeneID" id="100127797"/>
<keyword evidence="4" id="KW-0413">Isomerase</keyword>